<sequence>MSIYQFLASDDPMETIKNQKIELLSIEEAEARGLSMPNWYSKDMDIDRNKKIVLFAPDEECLREIEIAEDNDSFYAKQYSNKHYHSALQWQYSEERAEQLKEYILEHLMTGSEIELWNIWLDRNLKPTIKRCQIDSLTVSIIKETVEQDPYEKPCCLIVCK</sequence>
<comment type="caution">
    <text evidence="1">The sequence shown here is derived from an EMBL/GenBank/DDBJ whole genome shotgun (WGS) entry which is preliminary data.</text>
</comment>
<evidence type="ECO:0000313" key="1">
    <source>
        <dbReference type="EMBL" id="MDO0824885.1"/>
    </source>
</evidence>
<dbReference type="EMBL" id="JAMJEV010000018">
    <property type="protein sequence ID" value="MDO0824885.1"/>
    <property type="molecule type" value="Genomic_DNA"/>
</dbReference>
<organism evidence="1 2">
    <name type="scientific">Desulfosporosinus nitroreducens</name>
    <dbReference type="NCBI Taxonomy" id="2018668"/>
    <lineage>
        <taxon>Bacteria</taxon>
        <taxon>Bacillati</taxon>
        <taxon>Bacillota</taxon>
        <taxon>Clostridia</taxon>
        <taxon>Eubacteriales</taxon>
        <taxon>Desulfitobacteriaceae</taxon>
        <taxon>Desulfosporosinus</taxon>
    </lineage>
</organism>
<evidence type="ECO:0000313" key="2">
    <source>
        <dbReference type="Proteomes" id="UP001176021"/>
    </source>
</evidence>
<proteinExistence type="predicted"/>
<gene>
    <name evidence="1" type="ORF">M8H41_18795</name>
</gene>
<dbReference type="RefSeq" id="WP_302049629.1">
    <property type="nucleotide sequence ID" value="NZ_JAMJEV010000018.1"/>
</dbReference>
<name>A0ABT8QU80_9FIRM</name>
<dbReference type="Proteomes" id="UP001176021">
    <property type="component" value="Unassembled WGS sequence"/>
</dbReference>
<reference evidence="1" key="1">
    <citation type="submission" date="2022-05" db="EMBL/GenBank/DDBJ databases">
        <title>Expanded diversity of anoxic marine methylotrophy in a Black Sea sulfate reducing microorganism.</title>
        <authorList>
            <person name="Fischer P.Q."/>
            <person name="Stams A.J.M."/>
            <person name="Villanueva L."/>
            <person name="Sousa D.Z."/>
        </authorList>
    </citation>
    <scope>NUCLEOTIDE SEQUENCE</scope>
    <source>
        <strain evidence="1">P130</strain>
    </source>
</reference>
<protein>
    <submittedName>
        <fullName evidence="1">Uncharacterized protein</fullName>
    </submittedName>
</protein>
<keyword evidence="2" id="KW-1185">Reference proteome</keyword>
<accession>A0ABT8QU80</accession>